<sequence length="210" mass="23047">YPHLRKTWYLVAAAALSVSNRPEDVPILFKYALEHEAGSDQAAQKEIADRLREAILKSGALGGIPKTINSLMRLKDATPAHLRQEKPIRTERSAEENYRIGKEFFDRVYTKISNRVFTQMSTSYPDLAQYVIPHAYGALLSFTGILTAKETSLVIIASLVPQDVNPQLKGHLKGALNNGASKEETMSARALALDITTSSGITLSTPPAKL</sequence>
<accession>A0A1E4TIG5</accession>
<evidence type="ECO:0000313" key="2">
    <source>
        <dbReference type="EMBL" id="ODV91550.1"/>
    </source>
</evidence>
<name>A0A1E4TIG5_9ASCO</name>
<feature type="non-terminal residue" evidence="2">
    <location>
        <position position="1"/>
    </location>
</feature>
<dbReference type="SUPFAM" id="SSF69118">
    <property type="entry name" value="AhpD-like"/>
    <property type="match status" value="1"/>
</dbReference>
<dbReference type="PANTHER" id="PTHR28180">
    <property type="entry name" value="CONSERVED MITOCHONDRIAL PROTEIN-RELATED"/>
    <property type="match status" value="1"/>
</dbReference>
<dbReference type="GO" id="GO:0051920">
    <property type="term" value="F:peroxiredoxin activity"/>
    <property type="evidence" value="ECO:0007669"/>
    <property type="project" value="InterPro"/>
</dbReference>
<keyword evidence="3" id="KW-1185">Reference proteome</keyword>
<protein>
    <recommendedName>
        <fullName evidence="1">Carboxymuconolactone decarboxylase-like domain-containing protein</fullName>
    </recommendedName>
</protein>
<dbReference type="InterPro" id="IPR003779">
    <property type="entry name" value="CMD-like"/>
</dbReference>
<evidence type="ECO:0000313" key="3">
    <source>
        <dbReference type="Proteomes" id="UP000095023"/>
    </source>
</evidence>
<evidence type="ECO:0000259" key="1">
    <source>
        <dbReference type="Pfam" id="PF02627"/>
    </source>
</evidence>
<dbReference type="Pfam" id="PF02627">
    <property type="entry name" value="CMD"/>
    <property type="match status" value="1"/>
</dbReference>
<proteinExistence type="predicted"/>
<dbReference type="EMBL" id="KV453841">
    <property type="protein sequence ID" value="ODV91550.1"/>
    <property type="molecule type" value="Genomic_DNA"/>
</dbReference>
<dbReference type="AlphaFoldDB" id="A0A1E4TIG5"/>
<dbReference type="Gene3D" id="1.20.1290.10">
    <property type="entry name" value="AhpD-like"/>
    <property type="match status" value="1"/>
</dbReference>
<dbReference type="InterPro" id="IPR052999">
    <property type="entry name" value="PTS1_Protein"/>
</dbReference>
<dbReference type="GO" id="GO:0005777">
    <property type="term" value="C:peroxisome"/>
    <property type="evidence" value="ECO:0007669"/>
    <property type="project" value="EnsemblFungi"/>
</dbReference>
<dbReference type="PANTHER" id="PTHR28180:SF2">
    <property type="entry name" value="PEROXISOMAL PROTEIN 2"/>
    <property type="match status" value="1"/>
</dbReference>
<dbReference type="InterPro" id="IPR029032">
    <property type="entry name" value="AhpD-like"/>
</dbReference>
<organism evidence="2 3">
    <name type="scientific">Tortispora caseinolytica NRRL Y-17796</name>
    <dbReference type="NCBI Taxonomy" id="767744"/>
    <lineage>
        <taxon>Eukaryota</taxon>
        <taxon>Fungi</taxon>
        <taxon>Dikarya</taxon>
        <taxon>Ascomycota</taxon>
        <taxon>Saccharomycotina</taxon>
        <taxon>Trigonopsidomycetes</taxon>
        <taxon>Trigonopsidales</taxon>
        <taxon>Trigonopsidaceae</taxon>
        <taxon>Tortispora</taxon>
    </lineage>
</organism>
<dbReference type="OrthoDB" id="5537330at2759"/>
<feature type="domain" description="Carboxymuconolactone decarboxylase-like" evidence="1">
    <location>
        <begin position="125"/>
        <end position="192"/>
    </location>
</feature>
<dbReference type="Proteomes" id="UP000095023">
    <property type="component" value="Unassembled WGS sequence"/>
</dbReference>
<reference evidence="3" key="1">
    <citation type="submission" date="2016-02" db="EMBL/GenBank/DDBJ databases">
        <title>Comparative genomics of biotechnologically important yeasts.</title>
        <authorList>
            <consortium name="DOE Joint Genome Institute"/>
            <person name="Riley R."/>
            <person name="Haridas S."/>
            <person name="Wolfe K.H."/>
            <person name="Lopes M.R."/>
            <person name="Hittinger C.T."/>
            <person name="Goker M."/>
            <person name="Salamov A."/>
            <person name="Wisecaver J."/>
            <person name="Long T.M."/>
            <person name="Aerts A.L."/>
            <person name="Barry K."/>
            <person name="Choi C."/>
            <person name="Clum A."/>
            <person name="Coughlan A.Y."/>
            <person name="Deshpande S."/>
            <person name="Douglass A.P."/>
            <person name="Hanson S.J."/>
            <person name="Klenk H.-P."/>
            <person name="Labutti K."/>
            <person name="Lapidus A."/>
            <person name="Lindquist E."/>
            <person name="Lipzen A."/>
            <person name="Meier-Kolthoff J.P."/>
            <person name="Ohm R.A."/>
            <person name="Otillar R.P."/>
            <person name="Pangilinan J."/>
            <person name="Peng Y."/>
            <person name="Rokas A."/>
            <person name="Rosa C.A."/>
            <person name="Scheuner C."/>
            <person name="Sibirny A.A."/>
            <person name="Slot J.C."/>
            <person name="Stielow J.B."/>
            <person name="Sun H."/>
            <person name="Kurtzman C.P."/>
            <person name="Blackwell M."/>
            <person name="Jeffries T.W."/>
            <person name="Grigoriev I.V."/>
        </authorList>
    </citation>
    <scope>NUCLEOTIDE SEQUENCE [LARGE SCALE GENOMIC DNA]</scope>
    <source>
        <strain evidence="3">NRRL Y-17796</strain>
    </source>
</reference>
<feature type="non-terminal residue" evidence="2">
    <location>
        <position position="210"/>
    </location>
</feature>
<gene>
    <name evidence="2" type="ORF">CANCADRAFT_16741</name>
</gene>